<gene>
    <name evidence="12" type="primary">btuB_28</name>
    <name evidence="12" type="ORF">GALL_351150</name>
</gene>
<dbReference type="Pfam" id="PF00593">
    <property type="entry name" value="TonB_dep_Rec_b-barrel"/>
    <property type="match status" value="1"/>
</dbReference>
<evidence type="ECO:0000256" key="9">
    <source>
        <dbReference type="SAM" id="MobiDB-lite"/>
    </source>
</evidence>
<proteinExistence type="predicted"/>
<name>A0A1J5R047_9ZZZZ</name>
<dbReference type="InterPro" id="IPR000531">
    <property type="entry name" value="Beta-barrel_TonB"/>
</dbReference>
<dbReference type="Gene3D" id="2.40.170.20">
    <property type="entry name" value="TonB-dependent receptor, beta-barrel domain"/>
    <property type="match status" value="1"/>
</dbReference>
<dbReference type="PANTHER" id="PTHR30069:SF53">
    <property type="entry name" value="COLICIN I RECEPTOR-RELATED"/>
    <property type="match status" value="1"/>
</dbReference>
<dbReference type="InterPro" id="IPR039426">
    <property type="entry name" value="TonB-dep_rcpt-like"/>
</dbReference>
<dbReference type="AlphaFoldDB" id="A0A1J5R047"/>
<keyword evidence="3" id="KW-0812">Transmembrane</keyword>
<evidence type="ECO:0000256" key="3">
    <source>
        <dbReference type="ARBA" id="ARBA00022692"/>
    </source>
</evidence>
<keyword evidence="2" id="KW-0813">Transport</keyword>
<dbReference type="EMBL" id="MLJW01000736">
    <property type="protein sequence ID" value="OIQ83099.1"/>
    <property type="molecule type" value="Genomic_DNA"/>
</dbReference>
<evidence type="ECO:0000256" key="2">
    <source>
        <dbReference type="ARBA" id="ARBA00022448"/>
    </source>
</evidence>
<dbReference type="Gene3D" id="2.170.130.10">
    <property type="entry name" value="TonB-dependent receptor, plug domain"/>
    <property type="match status" value="1"/>
</dbReference>
<evidence type="ECO:0000256" key="4">
    <source>
        <dbReference type="ARBA" id="ARBA00022729"/>
    </source>
</evidence>
<sequence>MPAGSVLPPQRSADASHVLAPPGLEATGPARRADWEGARRGSPPARIPANRRMTRCCPGVRQAGAPTRRPAGLAIARSVAAFGSGTPCGGARQPYPMGIPMSHLRSEVWRAALRRAPLGCALLALPAYAQQPAPLAPVVVSATGFAQALADALPSVSVIDRAQIVASGAQYVDTLLQQVAGVQIAGNGGDGQSASVFVRGFGGTDVLVLLDGVPLNAQDSTGVAYLHNLTTSQIERIEVIRGDVSALYGSGAIGGVVLITTRTHGPAASLSVRAGSRGTYGVSADASRRIGALTVHGGYSRDTTEGISAANPAQYPEANPNANGVRHTGANLALAWQLPGDGEVGMRAWRSEGRASYDSISYASPGDTNLSETTQELVQLYAHRRIEPGWTSRVDVSQQTTSNTIANFSAYPYTSNFRTQVQQLRWHNVIDLRAGWKATAGAELQHQRIESLTGDINPVGRDAQALFAGVEGRIGAEQLQLNARDDRIQGYGDHATGYFGWGHELGRGYKLIADWSSAFTAAPLGYLYAPYYGNAQLRPESAHSVEGGLQWSGAGWLLRATAFQTRLRDQWQYDFASSRFDNIAASRSRGVELRAQGSWRGWRLQGNATLQQPVDLAAAGQPTLQRRARRLANVDVERAFGAWHAGAALHASGPRWDKDGNGDAVGLGGYTTLDVHVGAPLGAGWDWNLRVQNAFDKRYQTVWGYNRQPFGVFLTLHWQLPAA</sequence>
<keyword evidence="6" id="KW-0798">TonB box</keyword>
<feature type="domain" description="TonB-dependent receptor plug" evidence="11">
    <location>
        <begin position="151"/>
        <end position="256"/>
    </location>
</feature>
<dbReference type="GO" id="GO:0009279">
    <property type="term" value="C:cell outer membrane"/>
    <property type="evidence" value="ECO:0007669"/>
    <property type="project" value="UniProtKB-SubCell"/>
</dbReference>
<dbReference type="GO" id="GO:0006811">
    <property type="term" value="P:monoatomic ion transport"/>
    <property type="evidence" value="ECO:0007669"/>
    <property type="project" value="UniProtKB-KW"/>
</dbReference>
<organism evidence="12">
    <name type="scientific">mine drainage metagenome</name>
    <dbReference type="NCBI Taxonomy" id="410659"/>
    <lineage>
        <taxon>unclassified sequences</taxon>
        <taxon>metagenomes</taxon>
        <taxon>ecological metagenomes</taxon>
    </lineage>
</organism>
<dbReference type="InterPro" id="IPR012910">
    <property type="entry name" value="Plug_dom"/>
</dbReference>
<dbReference type="PROSITE" id="PS52016">
    <property type="entry name" value="TONB_DEPENDENT_REC_3"/>
    <property type="match status" value="1"/>
</dbReference>
<evidence type="ECO:0000259" key="11">
    <source>
        <dbReference type="Pfam" id="PF07715"/>
    </source>
</evidence>
<dbReference type="GO" id="GO:0015889">
    <property type="term" value="P:cobalamin transport"/>
    <property type="evidence" value="ECO:0007669"/>
    <property type="project" value="TreeGrafter"/>
</dbReference>
<feature type="domain" description="TonB-dependent receptor-like beta-barrel" evidence="10">
    <location>
        <begin position="363"/>
        <end position="693"/>
    </location>
</feature>
<evidence type="ECO:0000259" key="10">
    <source>
        <dbReference type="Pfam" id="PF00593"/>
    </source>
</evidence>
<dbReference type="CDD" id="cd01347">
    <property type="entry name" value="ligand_gated_channel"/>
    <property type="match status" value="1"/>
</dbReference>
<protein>
    <submittedName>
        <fullName evidence="12">Vitamin B12 transporter BtuB</fullName>
    </submittedName>
</protein>
<evidence type="ECO:0000256" key="8">
    <source>
        <dbReference type="ARBA" id="ARBA00023237"/>
    </source>
</evidence>
<reference evidence="12" key="1">
    <citation type="submission" date="2016-10" db="EMBL/GenBank/DDBJ databases">
        <title>Sequence of Gallionella enrichment culture.</title>
        <authorList>
            <person name="Poehlein A."/>
            <person name="Muehling M."/>
            <person name="Daniel R."/>
        </authorList>
    </citation>
    <scope>NUCLEOTIDE SEQUENCE</scope>
</reference>
<comment type="subcellular location">
    <subcellularLocation>
        <location evidence="1">Cell outer membrane</location>
        <topology evidence="1">Multi-pass membrane protein</topology>
    </subcellularLocation>
</comment>
<dbReference type="SUPFAM" id="SSF56935">
    <property type="entry name" value="Porins"/>
    <property type="match status" value="1"/>
</dbReference>
<keyword evidence="5" id="KW-0406">Ion transport</keyword>
<dbReference type="PANTHER" id="PTHR30069">
    <property type="entry name" value="TONB-DEPENDENT OUTER MEMBRANE RECEPTOR"/>
    <property type="match status" value="1"/>
</dbReference>
<dbReference type="InterPro" id="IPR037066">
    <property type="entry name" value="Plug_dom_sf"/>
</dbReference>
<keyword evidence="4" id="KW-0732">Signal</keyword>
<dbReference type="InterPro" id="IPR036942">
    <property type="entry name" value="Beta-barrel_TonB_sf"/>
</dbReference>
<comment type="caution">
    <text evidence="12">The sequence shown here is derived from an EMBL/GenBank/DDBJ whole genome shotgun (WGS) entry which is preliminary data.</text>
</comment>
<feature type="region of interest" description="Disordered" evidence="9">
    <location>
        <begin position="1"/>
        <end position="50"/>
    </location>
</feature>
<accession>A0A1J5R047</accession>
<evidence type="ECO:0000256" key="7">
    <source>
        <dbReference type="ARBA" id="ARBA00023136"/>
    </source>
</evidence>
<dbReference type="Pfam" id="PF07715">
    <property type="entry name" value="Plug"/>
    <property type="match status" value="1"/>
</dbReference>
<keyword evidence="7" id="KW-0472">Membrane</keyword>
<evidence type="ECO:0000256" key="5">
    <source>
        <dbReference type="ARBA" id="ARBA00023065"/>
    </source>
</evidence>
<evidence type="ECO:0000313" key="12">
    <source>
        <dbReference type="EMBL" id="OIQ83099.1"/>
    </source>
</evidence>
<evidence type="ECO:0000256" key="6">
    <source>
        <dbReference type="ARBA" id="ARBA00023077"/>
    </source>
</evidence>
<evidence type="ECO:0000256" key="1">
    <source>
        <dbReference type="ARBA" id="ARBA00004571"/>
    </source>
</evidence>
<keyword evidence="8" id="KW-0998">Cell outer membrane</keyword>